<evidence type="ECO:0000313" key="3">
    <source>
        <dbReference type="Proteomes" id="UP000219642"/>
    </source>
</evidence>
<proteinExistence type="predicted"/>
<feature type="transmembrane region" description="Helical" evidence="1">
    <location>
        <begin position="12"/>
        <end position="35"/>
    </location>
</feature>
<keyword evidence="3" id="KW-1185">Reference proteome</keyword>
<protein>
    <submittedName>
        <fullName evidence="2">Uncharacterized protein</fullName>
    </submittedName>
</protein>
<accession>A0ABX4IPM9</accession>
<sequence length="97" mass="11168">MMNKKYRIRWASIALICVAYYVIVLYFDLVFSVSFSETVSQGWDFTPSQLARFVMGLSQNPHDMALAFIVGFAVCISLSFLIFKKVRLRCPQCLSLR</sequence>
<keyword evidence="1" id="KW-0812">Transmembrane</keyword>
<comment type="caution">
    <text evidence="2">The sequence shown here is derived from an EMBL/GenBank/DDBJ whole genome shotgun (WGS) entry which is preliminary data.</text>
</comment>
<name>A0ABX4IPM9_9ENTR</name>
<dbReference type="Proteomes" id="UP000219642">
    <property type="component" value="Unassembled WGS sequence"/>
</dbReference>
<keyword evidence="1" id="KW-1133">Transmembrane helix</keyword>
<organism evidence="2 3">
    <name type="scientific">Kosakonia pseudosacchari</name>
    <dbReference type="NCBI Taxonomy" id="1646340"/>
    <lineage>
        <taxon>Bacteria</taxon>
        <taxon>Pseudomonadati</taxon>
        <taxon>Pseudomonadota</taxon>
        <taxon>Gammaproteobacteria</taxon>
        <taxon>Enterobacterales</taxon>
        <taxon>Enterobacteriaceae</taxon>
        <taxon>Kosakonia</taxon>
    </lineage>
</organism>
<reference evidence="2 3" key="1">
    <citation type="submission" date="2017-06" db="EMBL/GenBank/DDBJ databases">
        <title>Draft genome sequence of nitrogen-fixing Kosakonia pseudosacchari strain NN143 isolated from sugarcane roots.</title>
        <authorList>
            <person name="Li Y."/>
            <person name="Li S."/>
            <person name="Lin L."/>
            <person name="Wu X."/>
            <person name="Yang L."/>
            <person name="Li Y."/>
            <person name="An Q."/>
        </authorList>
    </citation>
    <scope>NUCLEOTIDE SEQUENCE [LARGE SCALE GENOMIC DNA]</scope>
    <source>
        <strain evidence="2 3">NN143</strain>
    </source>
</reference>
<evidence type="ECO:0000313" key="2">
    <source>
        <dbReference type="EMBL" id="PDO86354.1"/>
    </source>
</evidence>
<dbReference type="EMBL" id="NITV01000006">
    <property type="protein sequence ID" value="PDO86354.1"/>
    <property type="molecule type" value="Genomic_DNA"/>
</dbReference>
<feature type="transmembrane region" description="Helical" evidence="1">
    <location>
        <begin position="64"/>
        <end position="83"/>
    </location>
</feature>
<keyword evidence="1" id="KW-0472">Membrane</keyword>
<gene>
    <name evidence="2" type="ORF">BK796_13075</name>
</gene>
<evidence type="ECO:0000256" key="1">
    <source>
        <dbReference type="SAM" id="Phobius"/>
    </source>
</evidence>